<name>A0A6H9YWA0_9ACTN</name>
<keyword evidence="9 12" id="KW-1133">Transmembrane helix</keyword>
<dbReference type="GO" id="GO:0005886">
    <property type="term" value="C:plasma membrane"/>
    <property type="evidence" value="ECO:0007669"/>
    <property type="project" value="UniProtKB-SubCell"/>
</dbReference>
<dbReference type="GO" id="GO:0020037">
    <property type="term" value="F:heme binding"/>
    <property type="evidence" value="ECO:0007669"/>
    <property type="project" value="TreeGrafter"/>
</dbReference>
<keyword evidence="8" id="KW-0249">Electron transport</keyword>
<dbReference type="Proteomes" id="UP000468735">
    <property type="component" value="Unassembled WGS sequence"/>
</dbReference>
<dbReference type="Pfam" id="PF01654">
    <property type="entry name" value="Cyt_bd_oxida_I"/>
    <property type="match status" value="2"/>
</dbReference>
<evidence type="ECO:0000256" key="5">
    <source>
        <dbReference type="ARBA" id="ARBA00022617"/>
    </source>
</evidence>
<evidence type="ECO:0000256" key="3">
    <source>
        <dbReference type="ARBA" id="ARBA00022448"/>
    </source>
</evidence>
<reference evidence="13 14" key="1">
    <citation type="submission" date="2019-09" db="EMBL/GenBank/DDBJ databases">
        <title>Actinomadura physcomitrii sp. nov., a novel actinomycete isolated from moss [Physcomitrium sphaericum (Ludw) Fuernr].</title>
        <authorList>
            <person name="Zhuang X."/>
            <person name="Liu C."/>
        </authorList>
    </citation>
    <scope>NUCLEOTIDE SEQUENCE [LARGE SCALE GENOMIC DNA]</scope>
    <source>
        <strain evidence="13 14">HMC1</strain>
    </source>
</reference>
<keyword evidence="7" id="KW-0479">Metal-binding</keyword>
<protein>
    <submittedName>
        <fullName evidence="13">Cytochrome ubiquinol oxidase subunit I</fullName>
    </submittedName>
</protein>
<evidence type="ECO:0000313" key="14">
    <source>
        <dbReference type="Proteomes" id="UP000468735"/>
    </source>
</evidence>
<dbReference type="PIRSF" id="PIRSF006446">
    <property type="entry name" value="Cyt_quinol_oxidase_1"/>
    <property type="match status" value="1"/>
</dbReference>
<evidence type="ECO:0000256" key="1">
    <source>
        <dbReference type="ARBA" id="ARBA00004651"/>
    </source>
</evidence>
<dbReference type="GO" id="GO:0009055">
    <property type="term" value="F:electron transfer activity"/>
    <property type="evidence" value="ECO:0007669"/>
    <property type="project" value="InterPro"/>
</dbReference>
<dbReference type="PANTHER" id="PTHR30365">
    <property type="entry name" value="CYTOCHROME D UBIQUINOL OXIDASE"/>
    <property type="match status" value="1"/>
</dbReference>
<evidence type="ECO:0000256" key="6">
    <source>
        <dbReference type="ARBA" id="ARBA00022692"/>
    </source>
</evidence>
<evidence type="ECO:0000256" key="4">
    <source>
        <dbReference type="ARBA" id="ARBA00022475"/>
    </source>
</evidence>
<evidence type="ECO:0000256" key="11">
    <source>
        <dbReference type="ARBA" id="ARBA00023136"/>
    </source>
</evidence>
<feature type="transmembrane region" description="Helical" evidence="12">
    <location>
        <begin position="90"/>
        <end position="115"/>
    </location>
</feature>
<keyword evidence="4" id="KW-1003">Cell membrane</keyword>
<accession>A0A6H9YWA0</accession>
<feature type="transmembrane region" description="Helical" evidence="12">
    <location>
        <begin position="220"/>
        <end position="241"/>
    </location>
</feature>
<evidence type="ECO:0000313" key="13">
    <source>
        <dbReference type="EMBL" id="KAB2349026.1"/>
    </source>
</evidence>
<dbReference type="PANTHER" id="PTHR30365:SF15">
    <property type="entry name" value="CYTOCHROME BD UBIQUINOL OXIDASE SUBUNIT 1"/>
    <property type="match status" value="1"/>
</dbReference>
<organism evidence="13 14">
    <name type="scientific">Actinomadura rudentiformis</name>
    <dbReference type="NCBI Taxonomy" id="359158"/>
    <lineage>
        <taxon>Bacteria</taxon>
        <taxon>Bacillati</taxon>
        <taxon>Actinomycetota</taxon>
        <taxon>Actinomycetes</taxon>
        <taxon>Streptosporangiales</taxon>
        <taxon>Thermomonosporaceae</taxon>
        <taxon>Actinomadura</taxon>
    </lineage>
</organism>
<gene>
    <name evidence="13" type="ORF">F8566_14910</name>
</gene>
<feature type="transmembrane region" description="Helical" evidence="12">
    <location>
        <begin position="278"/>
        <end position="299"/>
    </location>
</feature>
<keyword evidence="10" id="KW-0408">Iron</keyword>
<feature type="transmembrane region" description="Helical" evidence="12">
    <location>
        <begin position="12"/>
        <end position="34"/>
    </location>
</feature>
<sequence length="414" mass="44987">MDALMLSRVQFALTAGSHFLFVALTLGLATLVAVMQTRATVSGSAVHARMTRFWGQLYVINYAVGIVTGLVMEFQFGLNWGGMTRMAGGVFGAPLAMETIVAFFIESTFLGLWIFGWDRLNRWAHLALIWVVTLTAYLSAYFVLVANGWLQRPVGYEMVDGAARLTDLGAVMTNPTAVLAFFHVLFGGLLTAGFFMAGVSAFHLFRRTAEVEFFRRSMRIGLLTVILSVFPVVVFGGMQFAHVQPTKNPGSDDAAAKAAEFTARFGPDDYLAPGLTDAGLATMVMAWVVMILVALVALVKLPFGRWLVRGRVFHVLMMLAVPLPYVAMLAGWVFREVGRQPWTVYGLLKTKDALSDVSPGLITTSFVAFTALFAVLIGVNTWLLARYARRGPDAARLGAPAPVEPAAPALAPTF</sequence>
<keyword evidence="14" id="KW-1185">Reference proteome</keyword>
<evidence type="ECO:0000256" key="2">
    <source>
        <dbReference type="ARBA" id="ARBA00009819"/>
    </source>
</evidence>
<comment type="caution">
    <text evidence="13">The sequence shown here is derived from an EMBL/GenBank/DDBJ whole genome shotgun (WGS) entry which is preliminary data.</text>
</comment>
<evidence type="ECO:0000256" key="9">
    <source>
        <dbReference type="ARBA" id="ARBA00022989"/>
    </source>
</evidence>
<feature type="transmembrane region" description="Helical" evidence="12">
    <location>
        <begin position="361"/>
        <end position="385"/>
    </location>
</feature>
<feature type="transmembrane region" description="Helical" evidence="12">
    <location>
        <begin position="177"/>
        <end position="199"/>
    </location>
</feature>
<evidence type="ECO:0000256" key="12">
    <source>
        <dbReference type="SAM" id="Phobius"/>
    </source>
</evidence>
<feature type="transmembrane region" description="Helical" evidence="12">
    <location>
        <begin position="55"/>
        <end position="78"/>
    </location>
</feature>
<dbReference type="GO" id="GO:0019646">
    <property type="term" value="P:aerobic electron transport chain"/>
    <property type="evidence" value="ECO:0007669"/>
    <property type="project" value="InterPro"/>
</dbReference>
<comment type="similarity">
    <text evidence="2">Belongs to the cytochrome ubiquinol oxidase subunit 1 family.</text>
</comment>
<dbReference type="AlphaFoldDB" id="A0A6H9YWA0"/>
<dbReference type="GO" id="GO:0070069">
    <property type="term" value="C:cytochrome complex"/>
    <property type="evidence" value="ECO:0007669"/>
    <property type="project" value="InterPro"/>
</dbReference>
<keyword evidence="6 12" id="KW-0812">Transmembrane</keyword>
<dbReference type="GO" id="GO:0016682">
    <property type="term" value="F:oxidoreductase activity, acting on diphenols and related substances as donors, oxygen as acceptor"/>
    <property type="evidence" value="ECO:0007669"/>
    <property type="project" value="TreeGrafter"/>
</dbReference>
<evidence type="ECO:0000256" key="7">
    <source>
        <dbReference type="ARBA" id="ARBA00022723"/>
    </source>
</evidence>
<proteinExistence type="inferred from homology"/>
<dbReference type="OrthoDB" id="9807042at2"/>
<keyword evidence="5" id="KW-0349">Heme</keyword>
<dbReference type="GO" id="GO:0046872">
    <property type="term" value="F:metal ion binding"/>
    <property type="evidence" value="ECO:0007669"/>
    <property type="project" value="UniProtKB-KW"/>
</dbReference>
<dbReference type="InterPro" id="IPR002585">
    <property type="entry name" value="Cyt-d_ubiquinol_oxidase_su_1"/>
</dbReference>
<feature type="transmembrane region" description="Helical" evidence="12">
    <location>
        <begin position="311"/>
        <end position="334"/>
    </location>
</feature>
<comment type="subcellular location">
    <subcellularLocation>
        <location evidence="1">Cell membrane</location>
        <topology evidence="1">Multi-pass membrane protein</topology>
    </subcellularLocation>
</comment>
<keyword evidence="3" id="KW-0813">Transport</keyword>
<dbReference type="EMBL" id="WBMT01000006">
    <property type="protein sequence ID" value="KAB2349026.1"/>
    <property type="molecule type" value="Genomic_DNA"/>
</dbReference>
<evidence type="ECO:0000256" key="8">
    <source>
        <dbReference type="ARBA" id="ARBA00022982"/>
    </source>
</evidence>
<evidence type="ECO:0000256" key="10">
    <source>
        <dbReference type="ARBA" id="ARBA00023004"/>
    </source>
</evidence>
<feature type="transmembrane region" description="Helical" evidence="12">
    <location>
        <begin position="127"/>
        <end position="150"/>
    </location>
</feature>
<keyword evidence="11 12" id="KW-0472">Membrane</keyword>